<reference evidence="3" key="2">
    <citation type="journal article" date="2024" name="Plant">
        <title>Genomic evolution and insights into agronomic trait innovations of Sesamum species.</title>
        <authorList>
            <person name="Miao H."/>
            <person name="Wang L."/>
            <person name="Qu L."/>
            <person name="Liu H."/>
            <person name="Sun Y."/>
            <person name="Le M."/>
            <person name="Wang Q."/>
            <person name="Wei S."/>
            <person name="Zheng Y."/>
            <person name="Lin W."/>
            <person name="Duan Y."/>
            <person name="Cao H."/>
            <person name="Xiong S."/>
            <person name="Wang X."/>
            <person name="Wei L."/>
            <person name="Li C."/>
            <person name="Ma Q."/>
            <person name="Ju M."/>
            <person name="Zhao R."/>
            <person name="Li G."/>
            <person name="Mu C."/>
            <person name="Tian Q."/>
            <person name="Mei H."/>
            <person name="Zhang T."/>
            <person name="Gao T."/>
            <person name="Zhang H."/>
        </authorList>
    </citation>
    <scope>NUCLEOTIDE SEQUENCE</scope>
    <source>
        <strain evidence="3">KEN1</strain>
    </source>
</reference>
<dbReference type="InterPro" id="IPR036397">
    <property type="entry name" value="RNaseH_sf"/>
</dbReference>
<protein>
    <submittedName>
        <fullName evidence="3">Copia protein</fullName>
    </submittedName>
</protein>
<dbReference type="EMBL" id="JACGWN010000014">
    <property type="protein sequence ID" value="KAL0406592.1"/>
    <property type="molecule type" value="Genomic_DNA"/>
</dbReference>
<dbReference type="GO" id="GO:0003676">
    <property type="term" value="F:nucleic acid binding"/>
    <property type="evidence" value="ECO:0007669"/>
    <property type="project" value="InterPro"/>
</dbReference>
<sequence>MVLEPTSKGLWGRPYKIASSTNCYYFLTIVDDFSQATWTFLLKHKSQVHHILATFFKMVNTQFQTSVKVVRSEFVNAQCKAIFNSLGIIHQTPCPYTPQQNGTVERKHKHILEIARALLFQSHLPKRFWGEAILAATYLINRLPSSVLAWKSPLEMLYHKPPNISHFRIFGCLCTATNVLLSKSKFDKRASKCAFLGYSQSQKAYKVYDLDTNTLFTSRDVAFHGHTFSFQASSTNSNPISLPLPVSDCESGNSSQDTSPSPPSTSQPSPVIQPAVPTCSNTHVPLRRSPRNTSKLSWLSDYVCHCISSEANHCIPSSYSAAHLSFVAQLSSSQEPKDYFQACKDKN</sequence>
<name>A0AAW2TPD0_9LAMI</name>
<dbReference type="GO" id="GO:0015074">
    <property type="term" value="P:DNA integration"/>
    <property type="evidence" value="ECO:0007669"/>
    <property type="project" value="InterPro"/>
</dbReference>
<dbReference type="Gene3D" id="3.30.420.10">
    <property type="entry name" value="Ribonuclease H-like superfamily/Ribonuclease H"/>
    <property type="match status" value="1"/>
</dbReference>
<dbReference type="InterPro" id="IPR001584">
    <property type="entry name" value="Integrase_cat-core"/>
</dbReference>
<reference evidence="3" key="1">
    <citation type="submission" date="2020-06" db="EMBL/GenBank/DDBJ databases">
        <authorList>
            <person name="Li T."/>
            <person name="Hu X."/>
            <person name="Zhang T."/>
            <person name="Song X."/>
            <person name="Zhang H."/>
            <person name="Dai N."/>
            <person name="Sheng W."/>
            <person name="Hou X."/>
            <person name="Wei L."/>
        </authorList>
    </citation>
    <scope>NUCLEOTIDE SEQUENCE</scope>
    <source>
        <strain evidence="3">KEN1</strain>
        <tissue evidence="3">Leaf</tissue>
    </source>
</reference>
<feature type="region of interest" description="Disordered" evidence="1">
    <location>
        <begin position="248"/>
        <end position="290"/>
    </location>
</feature>
<evidence type="ECO:0000256" key="1">
    <source>
        <dbReference type="SAM" id="MobiDB-lite"/>
    </source>
</evidence>
<dbReference type="InterPro" id="IPR039537">
    <property type="entry name" value="Retrotran_Ty1/copia-like"/>
</dbReference>
<evidence type="ECO:0000259" key="2">
    <source>
        <dbReference type="PROSITE" id="PS50994"/>
    </source>
</evidence>
<evidence type="ECO:0000313" key="3">
    <source>
        <dbReference type="EMBL" id="KAL0406592.1"/>
    </source>
</evidence>
<dbReference type="AlphaFoldDB" id="A0AAW2TPD0"/>
<dbReference type="Pfam" id="PF25597">
    <property type="entry name" value="SH3_retrovirus"/>
    <property type="match status" value="1"/>
</dbReference>
<dbReference type="InterPro" id="IPR057670">
    <property type="entry name" value="SH3_retrovirus"/>
</dbReference>
<dbReference type="InterPro" id="IPR012337">
    <property type="entry name" value="RNaseH-like_sf"/>
</dbReference>
<dbReference type="PANTHER" id="PTHR42648:SF31">
    <property type="entry name" value="RNA-DIRECTED DNA POLYMERASE"/>
    <property type="match status" value="1"/>
</dbReference>
<dbReference type="PANTHER" id="PTHR42648">
    <property type="entry name" value="TRANSPOSASE, PUTATIVE-RELATED"/>
    <property type="match status" value="1"/>
</dbReference>
<proteinExistence type="predicted"/>
<dbReference type="SUPFAM" id="SSF53098">
    <property type="entry name" value="Ribonuclease H-like"/>
    <property type="match status" value="1"/>
</dbReference>
<dbReference type="PROSITE" id="PS50994">
    <property type="entry name" value="INTEGRASE"/>
    <property type="match status" value="1"/>
</dbReference>
<feature type="domain" description="Integrase catalytic" evidence="2">
    <location>
        <begin position="1"/>
        <end position="161"/>
    </location>
</feature>
<accession>A0AAW2TPD0</accession>
<organism evidence="3">
    <name type="scientific">Sesamum latifolium</name>
    <dbReference type="NCBI Taxonomy" id="2727402"/>
    <lineage>
        <taxon>Eukaryota</taxon>
        <taxon>Viridiplantae</taxon>
        <taxon>Streptophyta</taxon>
        <taxon>Embryophyta</taxon>
        <taxon>Tracheophyta</taxon>
        <taxon>Spermatophyta</taxon>
        <taxon>Magnoliopsida</taxon>
        <taxon>eudicotyledons</taxon>
        <taxon>Gunneridae</taxon>
        <taxon>Pentapetalae</taxon>
        <taxon>asterids</taxon>
        <taxon>lamiids</taxon>
        <taxon>Lamiales</taxon>
        <taxon>Pedaliaceae</taxon>
        <taxon>Sesamum</taxon>
    </lineage>
</organism>
<comment type="caution">
    <text evidence="3">The sequence shown here is derived from an EMBL/GenBank/DDBJ whole genome shotgun (WGS) entry which is preliminary data.</text>
</comment>
<gene>
    <name evidence="3" type="ORF">Slati_3973100</name>
</gene>